<name>A0ABN7VEI1_GIGMA</name>
<sequence length="47" mass="5388">LEMCLFRDSYTVPYINIPENVFDLCGNVVKNNTCRNADPKLKVSKKP</sequence>
<gene>
    <name evidence="1" type="ORF">GMARGA_LOCUS17192</name>
</gene>
<proteinExistence type="predicted"/>
<feature type="non-terminal residue" evidence="1">
    <location>
        <position position="1"/>
    </location>
</feature>
<keyword evidence="2" id="KW-1185">Reference proteome</keyword>
<dbReference type="Proteomes" id="UP000789901">
    <property type="component" value="Unassembled WGS sequence"/>
</dbReference>
<organism evidence="1 2">
    <name type="scientific">Gigaspora margarita</name>
    <dbReference type="NCBI Taxonomy" id="4874"/>
    <lineage>
        <taxon>Eukaryota</taxon>
        <taxon>Fungi</taxon>
        <taxon>Fungi incertae sedis</taxon>
        <taxon>Mucoromycota</taxon>
        <taxon>Glomeromycotina</taxon>
        <taxon>Glomeromycetes</taxon>
        <taxon>Diversisporales</taxon>
        <taxon>Gigasporaceae</taxon>
        <taxon>Gigaspora</taxon>
    </lineage>
</organism>
<evidence type="ECO:0000313" key="2">
    <source>
        <dbReference type="Proteomes" id="UP000789901"/>
    </source>
</evidence>
<dbReference type="EMBL" id="CAJVQB010012869">
    <property type="protein sequence ID" value="CAG8758475.1"/>
    <property type="molecule type" value="Genomic_DNA"/>
</dbReference>
<protein>
    <submittedName>
        <fullName evidence="1">3439_t:CDS:1</fullName>
    </submittedName>
</protein>
<evidence type="ECO:0000313" key="1">
    <source>
        <dbReference type="EMBL" id="CAG8758475.1"/>
    </source>
</evidence>
<accession>A0ABN7VEI1</accession>
<reference evidence="1 2" key="1">
    <citation type="submission" date="2021-06" db="EMBL/GenBank/DDBJ databases">
        <authorList>
            <person name="Kallberg Y."/>
            <person name="Tangrot J."/>
            <person name="Rosling A."/>
        </authorList>
    </citation>
    <scope>NUCLEOTIDE SEQUENCE [LARGE SCALE GENOMIC DNA]</scope>
    <source>
        <strain evidence="1 2">120-4 pot B 10/14</strain>
    </source>
</reference>
<comment type="caution">
    <text evidence="1">The sequence shown here is derived from an EMBL/GenBank/DDBJ whole genome shotgun (WGS) entry which is preliminary data.</text>
</comment>